<protein>
    <submittedName>
        <fullName evidence="1">Uncharacterized protein</fullName>
    </submittedName>
</protein>
<keyword evidence="2" id="KW-1185">Reference proteome</keyword>
<dbReference type="AlphaFoldDB" id="A0A151MMU9"/>
<sequence length="108" mass="11844">MKGSCSPFHLWPRNEITVSVSLRASKPGCSTFIRNQMSAKINNNTCQAGEALAAGCSPQDPAPQAPHSVAFLREQRRIKSVEISSDKLKCIKTQAAIVQFIWLTDVTQ</sequence>
<comment type="caution">
    <text evidence="1">The sequence shown here is derived from an EMBL/GenBank/DDBJ whole genome shotgun (WGS) entry which is preliminary data.</text>
</comment>
<proteinExistence type="predicted"/>
<name>A0A151MMU9_ALLMI</name>
<organism evidence="1 2">
    <name type="scientific">Alligator mississippiensis</name>
    <name type="common">American alligator</name>
    <dbReference type="NCBI Taxonomy" id="8496"/>
    <lineage>
        <taxon>Eukaryota</taxon>
        <taxon>Metazoa</taxon>
        <taxon>Chordata</taxon>
        <taxon>Craniata</taxon>
        <taxon>Vertebrata</taxon>
        <taxon>Euteleostomi</taxon>
        <taxon>Archelosauria</taxon>
        <taxon>Archosauria</taxon>
        <taxon>Crocodylia</taxon>
        <taxon>Alligatoridae</taxon>
        <taxon>Alligatorinae</taxon>
        <taxon>Alligator</taxon>
    </lineage>
</organism>
<reference evidence="1 2" key="1">
    <citation type="journal article" date="2012" name="Genome Biol.">
        <title>Sequencing three crocodilian genomes to illuminate the evolution of archosaurs and amniotes.</title>
        <authorList>
            <person name="St John J.A."/>
            <person name="Braun E.L."/>
            <person name="Isberg S.R."/>
            <person name="Miles L.G."/>
            <person name="Chong A.Y."/>
            <person name="Gongora J."/>
            <person name="Dalzell P."/>
            <person name="Moran C."/>
            <person name="Bed'hom B."/>
            <person name="Abzhanov A."/>
            <person name="Burgess S.C."/>
            <person name="Cooksey A.M."/>
            <person name="Castoe T.A."/>
            <person name="Crawford N.G."/>
            <person name="Densmore L.D."/>
            <person name="Drew J.C."/>
            <person name="Edwards S.V."/>
            <person name="Faircloth B.C."/>
            <person name="Fujita M.K."/>
            <person name="Greenwold M.J."/>
            <person name="Hoffmann F.G."/>
            <person name="Howard J.M."/>
            <person name="Iguchi T."/>
            <person name="Janes D.E."/>
            <person name="Khan S.Y."/>
            <person name="Kohno S."/>
            <person name="de Koning A.J."/>
            <person name="Lance S.L."/>
            <person name="McCarthy F.M."/>
            <person name="McCormack J.E."/>
            <person name="Merchant M.E."/>
            <person name="Peterson D.G."/>
            <person name="Pollock D.D."/>
            <person name="Pourmand N."/>
            <person name="Raney B.J."/>
            <person name="Roessler K.A."/>
            <person name="Sanford J.R."/>
            <person name="Sawyer R.H."/>
            <person name="Schmidt C.J."/>
            <person name="Triplett E.W."/>
            <person name="Tuberville T.D."/>
            <person name="Venegas-Anaya M."/>
            <person name="Howard J.T."/>
            <person name="Jarvis E.D."/>
            <person name="Guillette L.J.Jr."/>
            <person name="Glenn T.C."/>
            <person name="Green R.E."/>
            <person name="Ray D.A."/>
        </authorList>
    </citation>
    <scope>NUCLEOTIDE SEQUENCE [LARGE SCALE GENOMIC DNA]</scope>
    <source>
        <strain evidence="1">KSC_2009_1</strain>
    </source>
</reference>
<dbReference type="Proteomes" id="UP000050525">
    <property type="component" value="Unassembled WGS sequence"/>
</dbReference>
<evidence type="ECO:0000313" key="2">
    <source>
        <dbReference type="Proteomes" id="UP000050525"/>
    </source>
</evidence>
<dbReference type="EMBL" id="AKHW03005669">
    <property type="protein sequence ID" value="KYO25759.1"/>
    <property type="molecule type" value="Genomic_DNA"/>
</dbReference>
<evidence type="ECO:0000313" key="1">
    <source>
        <dbReference type="EMBL" id="KYO25759.1"/>
    </source>
</evidence>
<accession>A0A151MMU9</accession>
<gene>
    <name evidence="1" type="ORF">Y1Q_0023583</name>
</gene>